<accession>A0A061IIA8</accession>
<dbReference type="CDD" id="cd06558">
    <property type="entry name" value="crotonase-like"/>
    <property type="match status" value="1"/>
</dbReference>
<dbReference type="EMBL" id="KE668218">
    <property type="protein sequence ID" value="ERE84096.1"/>
    <property type="molecule type" value="Genomic_DNA"/>
</dbReference>
<dbReference type="GO" id="GO:0016829">
    <property type="term" value="F:lyase activity"/>
    <property type="evidence" value="ECO:0007669"/>
    <property type="project" value="UniProtKB-KW"/>
</dbReference>
<protein>
    <submittedName>
        <fullName evidence="2">Enoyl-CoA hydratase domain-containing protein 1</fullName>
        <ecNumber evidence="2">4.1.1.41</ecNumber>
    </submittedName>
</protein>
<name>A0A061IIA8_CRIGR</name>
<evidence type="ECO:0000313" key="2">
    <source>
        <dbReference type="EMBL" id="ERE84096.1"/>
    </source>
</evidence>
<dbReference type="Pfam" id="PF00378">
    <property type="entry name" value="ECH_1"/>
    <property type="match status" value="1"/>
</dbReference>
<dbReference type="SUPFAM" id="SSF52096">
    <property type="entry name" value="ClpP/crotonase"/>
    <property type="match status" value="1"/>
</dbReference>
<dbReference type="GO" id="GO:0006635">
    <property type="term" value="P:fatty acid beta-oxidation"/>
    <property type="evidence" value="ECO:0007669"/>
    <property type="project" value="TreeGrafter"/>
</dbReference>
<dbReference type="InterPro" id="IPR001753">
    <property type="entry name" value="Enoyl-CoA_hydra/iso"/>
</dbReference>
<dbReference type="InterPro" id="IPR029045">
    <property type="entry name" value="ClpP/crotonase-like_dom_sf"/>
</dbReference>
<dbReference type="AlphaFoldDB" id="A0A061IIA8"/>
<keyword evidence="1 2" id="KW-0456">Lyase</keyword>
<dbReference type="GO" id="GO:0005829">
    <property type="term" value="C:cytosol"/>
    <property type="evidence" value="ECO:0007669"/>
    <property type="project" value="TreeGrafter"/>
</dbReference>
<sequence>MFSWMSIMSTEMAKSLLTTSLSARTKLLQTGVSLYNTSHGFHEEEVKKILEQFPGGSVDLQKNQNGIGILTLNNPNKMNAFSGVMMLQLLERVIELENWTEGKGLIVRGAKNTFCSGSDLNAVKALSTSEAKWGGLIYVHAEHLNKIYETTFNKRCSGSRLGNGWRSRIYYSM</sequence>
<dbReference type="EC" id="4.1.1.41" evidence="2"/>
<reference evidence="3" key="1">
    <citation type="journal article" date="2013" name="Nat. Biotechnol.">
        <title>Chinese hamster genome sequenced from sorted chromosomes.</title>
        <authorList>
            <person name="Brinkrolf K."/>
            <person name="Rupp O."/>
            <person name="Laux H."/>
            <person name="Kollin F."/>
            <person name="Ernst W."/>
            <person name="Linke B."/>
            <person name="Kofler R."/>
            <person name="Romand S."/>
            <person name="Hesse F."/>
            <person name="Budach W.E."/>
            <person name="Galosy S."/>
            <person name="Muller D."/>
            <person name="Noll T."/>
            <person name="Wienberg J."/>
            <person name="Jostock T."/>
            <person name="Leonard M."/>
            <person name="Grillari J."/>
            <person name="Tauch A."/>
            <person name="Goesmann A."/>
            <person name="Helk B."/>
            <person name="Mott J.E."/>
            <person name="Puhler A."/>
            <person name="Borth N."/>
        </authorList>
    </citation>
    <scope>NUCLEOTIDE SEQUENCE [LARGE SCALE GENOMIC DNA]</scope>
    <source>
        <strain evidence="3">17A/GY</strain>
    </source>
</reference>
<organism evidence="2 3">
    <name type="scientific">Cricetulus griseus</name>
    <name type="common">Chinese hamster</name>
    <name type="synonym">Cricetulus barabensis griseus</name>
    <dbReference type="NCBI Taxonomy" id="10029"/>
    <lineage>
        <taxon>Eukaryota</taxon>
        <taxon>Metazoa</taxon>
        <taxon>Chordata</taxon>
        <taxon>Craniata</taxon>
        <taxon>Vertebrata</taxon>
        <taxon>Euteleostomi</taxon>
        <taxon>Mammalia</taxon>
        <taxon>Eutheria</taxon>
        <taxon>Euarchontoglires</taxon>
        <taxon>Glires</taxon>
        <taxon>Rodentia</taxon>
        <taxon>Myomorpha</taxon>
        <taxon>Muroidea</taxon>
        <taxon>Cricetidae</taxon>
        <taxon>Cricetinae</taxon>
        <taxon>Cricetulus</taxon>
    </lineage>
</organism>
<dbReference type="Gene3D" id="3.90.226.10">
    <property type="entry name" value="2-enoyl-CoA Hydratase, Chain A, domain 1"/>
    <property type="match status" value="1"/>
</dbReference>
<gene>
    <name evidence="2" type="ORF">H671_2g6224</name>
</gene>
<dbReference type="Proteomes" id="UP000030759">
    <property type="component" value="Unassembled WGS sequence"/>
</dbReference>
<dbReference type="PANTHER" id="PTHR11941:SF27">
    <property type="entry name" value="ETHYLMALONYL-COA DECARBOXYLASE"/>
    <property type="match status" value="1"/>
</dbReference>
<evidence type="ECO:0000313" key="3">
    <source>
        <dbReference type="Proteomes" id="UP000030759"/>
    </source>
</evidence>
<dbReference type="PANTHER" id="PTHR11941">
    <property type="entry name" value="ENOYL-COA HYDRATASE-RELATED"/>
    <property type="match status" value="1"/>
</dbReference>
<evidence type="ECO:0000256" key="1">
    <source>
        <dbReference type="ARBA" id="ARBA00023239"/>
    </source>
</evidence>
<proteinExistence type="predicted"/>